<dbReference type="EMBL" id="JXTB01000280">
    <property type="protein sequence ID" value="PON48240.1"/>
    <property type="molecule type" value="Genomic_DNA"/>
</dbReference>
<sequence length="129" mass="14417">MEIKELIGDRVGVFLEVETDESSLGFGKFVRIRVDVSAAASLNRGTWLRVVSLSIRPGDRGKGSRGWGCNFGYSLYQFWGAGTDGRFSGRRLIEGRAFPLLKNLMFQIVLAEIIGRSFALFHCSRIIQI</sequence>
<evidence type="ECO:0000313" key="2">
    <source>
        <dbReference type="Proteomes" id="UP000237105"/>
    </source>
</evidence>
<gene>
    <name evidence="1" type="ORF">PanWU01x14_238900</name>
</gene>
<name>A0A2P5BHH8_PARAD</name>
<protein>
    <submittedName>
        <fullName evidence="1">Uncharacterized protein</fullName>
    </submittedName>
</protein>
<reference evidence="2" key="1">
    <citation type="submission" date="2016-06" db="EMBL/GenBank/DDBJ databases">
        <title>Parallel loss of symbiosis genes in relatives of nitrogen-fixing non-legume Parasponia.</title>
        <authorList>
            <person name="Van Velzen R."/>
            <person name="Holmer R."/>
            <person name="Bu F."/>
            <person name="Rutten L."/>
            <person name="Van Zeijl A."/>
            <person name="Liu W."/>
            <person name="Santuari L."/>
            <person name="Cao Q."/>
            <person name="Sharma T."/>
            <person name="Shen D."/>
            <person name="Roswanjaya Y."/>
            <person name="Wardhani T."/>
            <person name="Kalhor M.S."/>
            <person name="Jansen J."/>
            <person name="Van den Hoogen J."/>
            <person name="Gungor B."/>
            <person name="Hartog M."/>
            <person name="Hontelez J."/>
            <person name="Verver J."/>
            <person name="Yang W.-C."/>
            <person name="Schijlen E."/>
            <person name="Repin R."/>
            <person name="Schilthuizen M."/>
            <person name="Schranz E."/>
            <person name="Heidstra R."/>
            <person name="Miyata K."/>
            <person name="Fedorova E."/>
            <person name="Kohlen W."/>
            <person name="Bisseling T."/>
            <person name="Smit S."/>
            <person name="Geurts R."/>
        </authorList>
    </citation>
    <scope>NUCLEOTIDE SEQUENCE [LARGE SCALE GENOMIC DNA]</scope>
    <source>
        <strain evidence="2">cv. WU1-14</strain>
    </source>
</reference>
<organism evidence="1 2">
    <name type="scientific">Parasponia andersonii</name>
    <name type="common">Sponia andersonii</name>
    <dbReference type="NCBI Taxonomy" id="3476"/>
    <lineage>
        <taxon>Eukaryota</taxon>
        <taxon>Viridiplantae</taxon>
        <taxon>Streptophyta</taxon>
        <taxon>Embryophyta</taxon>
        <taxon>Tracheophyta</taxon>
        <taxon>Spermatophyta</taxon>
        <taxon>Magnoliopsida</taxon>
        <taxon>eudicotyledons</taxon>
        <taxon>Gunneridae</taxon>
        <taxon>Pentapetalae</taxon>
        <taxon>rosids</taxon>
        <taxon>fabids</taxon>
        <taxon>Rosales</taxon>
        <taxon>Cannabaceae</taxon>
        <taxon>Parasponia</taxon>
    </lineage>
</organism>
<evidence type="ECO:0000313" key="1">
    <source>
        <dbReference type="EMBL" id="PON48240.1"/>
    </source>
</evidence>
<comment type="caution">
    <text evidence="1">The sequence shown here is derived from an EMBL/GenBank/DDBJ whole genome shotgun (WGS) entry which is preliminary data.</text>
</comment>
<dbReference type="Proteomes" id="UP000237105">
    <property type="component" value="Unassembled WGS sequence"/>
</dbReference>
<dbReference type="AlphaFoldDB" id="A0A2P5BHH8"/>
<keyword evidence="2" id="KW-1185">Reference proteome</keyword>
<accession>A0A2P5BHH8</accession>
<proteinExistence type="predicted"/>